<keyword evidence="6 11" id="KW-0862">Zinc</keyword>
<reference evidence="16 18" key="1">
    <citation type="journal article" date="2018" name="Gigascience">
        <title>Genomes of trombidid mites reveal novel predicted allergens and laterally-transferred genes associated with secondary metabolism.</title>
        <authorList>
            <person name="Dong X."/>
            <person name="Chaisiri K."/>
            <person name="Xia D."/>
            <person name="Armstrong S.D."/>
            <person name="Fang Y."/>
            <person name="Donnelly M.J."/>
            <person name="Kadowaki T."/>
            <person name="McGarry J.W."/>
            <person name="Darby A.C."/>
            <person name="Makepeace B.L."/>
        </authorList>
    </citation>
    <scope>NUCLEOTIDE SEQUENCE [LARGE SCALE GENOMIC DNA]</scope>
    <source>
        <strain evidence="16">UoL-WK</strain>
    </source>
</reference>
<dbReference type="PANTHER" id="PTHR10309:SF0">
    <property type="entry name" value="MANNOSE-6-PHOSPHATE ISOMERASE"/>
    <property type="match status" value="1"/>
</dbReference>
<accession>A0A3S3PAE5</accession>
<dbReference type="GO" id="GO:0016301">
    <property type="term" value="F:kinase activity"/>
    <property type="evidence" value="ECO:0007669"/>
    <property type="project" value="UniProtKB-KW"/>
</dbReference>
<evidence type="ECO:0000313" key="16">
    <source>
        <dbReference type="EMBL" id="RWS11329.1"/>
    </source>
</evidence>
<keyword evidence="16" id="KW-0808">Transferase</keyword>
<dbReference type="PIRSF" id="PIRSF001480">
    <property type="entry name" value="Mannose-6-phosphate_isomerase"/>
    <property type="match status" value="1"/>
</dbReference>
<dbReference type="GO" id="GO:0004476">
    <property type="term" value="F:mannose-6-phosphate isomerase activity"/>
    <property type="evidence" value="ECO:0007669"/>
    <property type="project" value="UniProtKB-EC"/>
</dbReference>
<dbReference type="InterPro" id="IPR016305">
    <property type="entry name" value="Mannose-6-P_Isomerase"/>
</dbReference>
<sequence>MSENKMIAIQCAVKKYHWGKKGSQSIIAQYIKNQNADFDVDENAAYAELWMGTHPSGPALVAGPDPALVNHPLSSILHKSPEFVGNSELIAKYGANMPFLFKVLSVEQPLSIQTHPDKELAKLLHEKDPLNYPDNNHKPEMAIALSAFDALLSFRPIDEIRNNLQNIPELRALIGENNISVLIDAKSETIKDALQSCFSSLMNAPKELVEANLKVLSERIDTAENISDPNLKSVFNKVYSYYPKDIGCFSIFFLNAIQLQPYEAIFLPPNEPHAYLFGDCIECMACSDNVIRAGLTPKYKDVQTLCNSLTYDCKCADDLILKPKQIDKFVSIYKPDVDEFAVEVIRVYIEDKQYELKTKESGSFLIVLEGNGSMDNDLKLFPGFTCFIPALTKAEIISVKENLILCRSYCP</sequence>
<comment type="cofactor">
    <cofactor evidence="11">
        <name>Zn(2+)</name>
        <dbReference type="ChEBI" id="CHEBI:29105"/>
    </cofactor>
    <text evidence="11">Binds 1 zinc ion per subunit.</text>
</comment>
<dbReference type="STRING" id="1965070.A0A3S3PAE5"/>
<dbReference type="CDD" id="cd07011">
    <property type="entry name" value="cupin_PMI_type_I_N"/>
    <property type="match status" value="1"/>
</dbReference>
<feature type="binding site" evidence="11">
    <location>
        <position position="273"/>
    </location>
    <ligand>
        <name>Zn(2+)</name>
        <dbReference type="ChEBI" id="CHEBI:29105"/>
    </ligand>
</feature>
<dbReference type="PANTHER" id="PTHR10309">
    <property type="entry name" value="MANNOSE-6-PHOSPHATE ISOMERASE"/>
    <property type="match status" value="1"/>
</dbReference>
<evidence type="ECO:0000256" key="10">
    <source>
        <dbReference type="PIRSR" id="PIRSR001480-1"/>
    </source>
</evidence>
<dbReference type="PRINTS" id="PR00714">
    <property type="entry name" value="MAN6PISMRASE"/>
</dbReference>
<evidence type="ECO:0000313" key="15">
    <source>
        <dbReference type="EMBL" id="RWS06954.1"/>
    </source>
</evidence>
<evidence type="ECO:0000313" key="17">
    <source>
        <dbReference type="EMBL" id="RWS17133.1"/>
    </source>
</evidence>
<dbReference type="InterPro" id="IPR018050">
    <property type="entry name" value="Pmannose_isomerase-type1_CS"/>
</dbReference>
<keyword evidence="5 11" id="KW-0479">Metal-binding</keyword>
<dbReference type="PROSITE" id="PS00966">
    <property type="entry name" value="PMI_I_2"/>
    <property type="match status" value="1"/>
</dbReference>
<evidence type="ECO:0000256" key="2">
    <source>
        <dbReference type="ARBA" id="ARBA00004666"/>
    </source>
</evidence>
<dbReference type="EMBL" id="NCKU01000116">
    <property type="protein sequence ID" value="RWS17133.1"/>
    <property type="molecule type" value="Genomic_DNA"/>
</dbReference>
<name>A0A3S3PAE5_9ACAR</name>
<protein>
    <recommendedName>
        <fullName evidence="4">mannose-6-phosphate isomerase</fullName>
        <ecNumber evidence="4">5.3.1.8</ecNumber>
    </recommendedName>
    <alternativeName>
        <fullName evidence="8">Phosphohexomutase</fullName>
    </alternativeName>
    <alternativeName>
        <fullName evidence="9">Phosphomannose isomerase</fullName>
    </alternativeName>
</protein>
<evidence type="ECO:0000256" key="7">
    <source>
        <dbReference type="ARBA" id="ARBA00023235"/>
    </source>
</evidence>
<comment type="catalytic activity">
    <reaction evidence="1">
        <text>D-mannose 6-phosphate = D-fructose 6-phosphate</text>
        <dbReference type="Rhea" id="RHEA:12356"/>
        <dbReference type="ChEBI" id="CHEBI:58735"/>
        <dbReference type="ChEBI" id="CHEBI:61527"/>
        <dbReference type="EC" id="5.3.1.8"/>
    </reaction>
</comment>
<feature type="binding site" evidence="11">
    <location>
        <position position="140"/>
    </location>
    <ligand>
        <name>Zn(2+)</name>
        <dbReference type="ChEBI" id="CHEBI:29105"/>
    </ligand>
</feature>
<feature type="domain" description="Phosphomannose isomerase type I helical insertion" evidence="14">
    <location>
        <begin position="184"/>
        <end position="254"/>
    </location>
</feature>
<evidence type="ECO:0000256" key="1">
    <source>
        <dbReference type="ARBA" id="ARBA00000757"/>
    </source>
</evidence>
<evidence type="ECO:0000313" key="18">
    <source>
        <dbReference type="Proteomes" id="UP000285301"/>
    </source>
</evidence>
<dbReference type="InterPro" id="IPR046458">
    <property type="entry name" value="PMI_typeI_hel"/>
</dbReference>
<gene>
    <name evidence="15" type="ORF">B4U79_02767</name>
    <name evidence="17" type="ORF">B4U79_06851</name>
    <name evidence="16" type="ORF">B4U79_14467</name>
</gene>
<dbReference type="UniPathway" id="UPA00126">
    <property type="reaction ID" value="UER00423"/>
</dbReference>
<dbReference type="GO" id="GO:0005829">
    <property type="term" value="C:cytosol"/>
    <property type="evidence" value="ECO:0007669"/>
    <property type="project" value="TreeGrafter"/>
</dbReference>
<dbReference type="GO" id="GO:0009298">
    <property type="term" value="P:GDP-mannose biosynthetic process"/>
    <property type="evidence" value="ECO:0007669"/>
    <property type="project" value="UniProtKB-UniPathway"/>
</dbReference>
<dbReference type="InterPro" id="IPR046457">
    <property type="entry name" value="PMI_typeI_cat"/>
</dbReference>
<dbReference type="GO" id="GO:0008270">
    <property type="term" value="F:zinc ion binding"/>
    <property type="evidence" value="ECO:0007669"/>
    <property type="project" value="InterPro"/>
</dbReference>
<feature type="active site" evidence="10">
    <location>
        <position position="292"/>
    </location>
</feature>
<comment type="similarity">
    <text evidence="3">Belongs to the mannose-6-phosphate isomerase type 1 family.</text>
</comment>
<dbReference type="Proteomes" id="UP000285301">
    <property type="component" value="Unassembled WGS sequence"/>
</dbReference>
<evidence type="ECO:0000259" key="14">
    <source>
        <dbReference type="Pfam" id="PF20512"/>
    </source>
</evidence>
<reference evidence="16" key="2">
    <citation type="submission" date="2018-11" db="EMBL/GenBank/DDBJ databases">
        <title>Trombidioid mite genomics.</title>
        <authorList>
            <person name="Dong X."/>
        </authorList>
    </citation>
    <scope>NUCLEOTIDE SEQUENCE</scope>
    <source>
        <strain evidence="16">UoL-WK</strain>
    </source>
</reference>
<organism evidence="16 18">
    <name type="scientific">Dinothrombium tinctorium</name>
    <dbReference type="NCBI Taxonomy" id="1965070"/>
    <lineage>
        <taxon>Eukaryota</taxon>
        <taxon>Metazoa</taxon>
        <taxon>Ecdysozoa</taxon>
        <taxon>Arthropoda</taxon>
        <taxon>Chelicerata</taxon>
        <taxon>Arachnida</taxon>
        <taxon>Acari</taxon>
        <taxon>Acariformes</taxon>
        <taxon>Trombidiformes</taxon>
        <taxon>Prostigmata</taxon>
        <taxon>Anystina</taxon>
        <taxon>Parasitengona</taxon>
        <taxon>Trombidioidea</taxon>
        <taxon>Trombidiidae</taxon>
        <taxon>Dinothrombium</taxon>
    </lineage>
</organism>
<comment type="pathway">
    <text evidence="2 12">Nucleotide-sugar biosynthesis; GDP-alpha-D-mannose biosynthesis; alpha-D-mannose 1-phosphate from D-fructose 6-phosphate: step 1/2.</text>
</comment>
<comment type="caution">
    <text evidence="16">The sequence shown here is derived from an EMBL/GenBank/DDBJ whole genome shotgun (WGS) entry which is preliminary data.</text>
</comment>
<dbReference type="PROSITE" id="PS00965">
    <property type="entry name" value="PMI_I_1"/>
    <property type="match status" value="1"/>
</dbReference>
<evidence type="ECO:0000256" key="12">
    <source>
        <dbReference type="RuleBase" id="RU004248"/>
    </source>
</evidence>
<dbReference type="Gene3D" id="1.10.441.10">
    <property type="entry name" value="Phosphomannose Isomerase, domain 2"/>
    <property type="match status" value="1"/>
</dbReference>
<dbReference type="Pfam" id="PF20511">
    <property type="entry name" value="PMI_typeI_cat"/>
    <property type="match status" value="1"/>
</dbReference>
<dbReference type="SUPFAM" id="SSF51182">
    <property type="entry name" value="RmlC-like cupins"/>
    <property type="match status" value="1"/>
</dbReference>
<dbReference type="InterPro" id="IPR001250">
    <property type="entry name" value="Man6P_Isoase-1"/>
</dbReference>
<evidence type="ECO:0000256" key="3">
    <source>
        <dbReference type="ARBA" id="ARBA00010772"/>
    </source>
</evidence>
<dbReference type="NCBIfam" id="TIGR00218">
    <property type="entry name" value="manA"/>
    <property type="match status" value="1"/>
</dbReference>
<evidence type="ECO:0000259" key="13">
    <source>
        <dbReference type="Pfam" id="PF20511"/>
    </source>
</evidence>
<evidence type="ECO:0000256" key="8">
    <source>
        <dbReference type="ARBA" id="ARBA00029741"/>
    </source>
</evidence>
<evidence type="ECO:0000256" key="11">
    <source>
        <dbReference type="PIRSR" id="PIRSR001480-2"/>
    </source>
</evidence>
<dbReference type="Gene3D" id="2.60.120.10">
    <property type="entry name" value="Jelly Rolls"/>
    <property type="match status" value="2"/>
</dbReference>
<keyword evidence="16" id="KW-0418">Kinase</keyword>
<dbReference type="EC" id="5.3.1.8" evidence="4"/>
<dbReference type="AlphaFoldDB" id="A0A3S3PAE5"/>
<keyword evidence="7 16" id="KW-0413">Isomerase</keyword>
<feature type="binding site" evidence="11">
    <location>
        <position position="113"/>
    </location>
    <ligand>
        <name>Zn(2+)</name>
        <dbReference type="ChEBI" id="CHEBI:29105"/>
    </ligand>
</feature>
<dbReference type="InterPro" id="IPR014710">
    <property type="entry name" value="RmlC-like_jellyroll"/>
</dbReference>
<dbReference type="OrthoDB" id="6605218at2759"/>
<evidence type="ECO:0000256" key="6">
    <source>
        <dbReference type="ARBA" id="ARBA00022833"/>
    </source>
</evidence>
<evidence type="ECO:0000256" key="4">
    <source>
        <dbReference type="ARBA" id="ARBA00011956"/>
    </source>
</evidence>
<keyword evidence="18" id="KW-1185">Reference proteome</keyword>
<evidence type="ECO:0000256" key="5">
    <source>
        <dbReference type="ARBA" id="ARBA00022723"/>
    </source>
</evidence>
<dbReference type="GO" id="GO:0005975">
    <property type="term" value="P:carbohydrate metabolic process"/>
    <property type="evidence" value="ECO:0007669"/>
    <property type="project" value="InterPro"/>
</dbReference>
<evidence type="ECO:0000256" key="9">
    <source>
        <dbReference type="ARBA" id="ARBA00030762"/>
    </source>
</evidence>
<dbReference type="InterPro" id="IPR011051">
    <property type="entry name" value="RmlC_Cupin_sf"/>
</dbReference>
<feature type="domain" description="Phosphomannose isomerase type I catalytic" evidence="13">
    <location>
        <begin position="7"/>
        <end position="156"/>
    </location>
</feature>
<dbReference type="EMBL" id="NCKU01001761">
    <property type="protein sequence ID" value="RWS11329.1"/>
    <property type="molecule type" value="Genomic_DNA"/>
</dbReference>
<feature type="binding site" evidence="11">
    <location>
        <position position="115"/>
    </location>
    <ligand>
        <name>Zn(2+)</name>
        <dbReference type="ChEBI" id="CHEBI:29105"/>
    </ligand>
</feature>
<dbReference type="Pfam" id="PF20512">
    <property type="entry name" value="PMI_typeI_hel"/>
    <property type="match status" value="1"/>
</dbReference>
<proteinExistence type="inferred from homology"/>
<dbReference type="EMBL" id="NCKU01003769">
    <property type="protein sequence ID" value="RWS06954.1"/>
    <property type="molecule type" value="Genomic_DNA"/>
</dbReference>